<feature type="transmembrane region" description="Helical" evidence="6">
    <location>
        <begin position="265"/>
        <end position="285"/>
    </location>
</feature>
<keyword evidence="3 6" id="KW-1133">Transmembrane helix</keyword>
<comment type="subcellular location">
    <subcellularLocation>
        <location evidence="6">Cell membrane</location>
        <topology evidence="6">Multi-pass membrane protein</topology>
    </subcellularLocation>
    <subcellularLocation>
        <location evidence="1">Membrane</location>
        <topology evidence="1">Multi-pass membrane protein</topology>
    </subcellularLocation>
</comment>
<evidence type="ECO:0000256" key="4">
    <source>
        <dbReference type="ARBA" id="ARBA00023136"/>
    </source>
</evidence>
<dbReference type="eggNOG" id="COG0842">
    <property type="taxonomic scope" value="Bacteria"/>
</dbReference>
<keyword evidence="9" id="KW-1185">Reference proteome</keyword>
<comment type="caution">
    <text evidence="8">The sequence shown here is derived from an EMBL/GenBank/DDBJ whole genome shotgun (WGS) entry which is preliminary data.</text>
</comment>
<dbReference type="PROSITE" id="PS51012">
    <property type="entry name" value="ABC_TM2"/>
    <property type="match status" value="1"/>
</dbReference>
<gene>
    <name evidence="8" type="ORF">BW34_02796</name>
</gene>
<evidence type="ECO:0000256" key="1">
    <source>
        <dbReference type="ARBA" id="ARBA00004141"/>
    </source>
</evidence>
<protein>
    <recommendedName>
        <fullName evidence="6">Transport permease protein</fullName>
    </recommendedName>
</protein>
<evidence type="ECO:0000256" key="3">
    <source>
        <dbReference type="ARBA" id="ARBA00022989"/>
    </source>
</evidence>
<feature type="transmembrane region" description="Helical" evidence="6">
    <location>
        <begin position="179"/>
        <end position="200"/>
    </location>
</feature>
<feature type="transmembrane region" description="Helical" evidence="6">
    <location>
        <begin position="110"/>
        <end position="138"/>
    </location>
</feature>
<keyword evidence="2 6" id="KW-0812">Transmembrane</keyword>
<feature type="transmembrane region" description="Helical" evidence="6">
    <location>
        <begin position="21"/>
        <end position="39"/>
    </location>
</feature>
<dbReference type="InterPro" id="IPR051784">
    <property type="entry name" value="Nod_factor_ABC_transporter"/>
</dbReference>
<feature type="transmembrane region" description="Helical" evidence="6">
    <location>
        <begin position="67"/>
        <end position="89"/>
    </location>
</feature>
<keyword evidence="5" id="KW-0046">Antibiotic resistance</keyword>
<evidence type="ECO:0000256" key="5">
    <source>
        <dbReference type="ARBA" id="ARBA00023251"/>
    </source>
</evidence>
<reference evidence="8 9" key="1">
    <citation type="submission" date="2014-03" db="EMBL/GenBank/DDBJ databases">
        <title>Draft Genome Sequences of 13 Willow Endophytes.</title>
        <authorList>
            <person name="Gan H.Y."/>
            <person name="Gan H.M."/>
            <person name="Savka M.A."/>
            <person name="Hudson A.O."/>
        </authorList>
    </citation>
    <scope>NUCLEOTIDE SEQUENCE [LARGE SCALE GENOMIC DNA]</scope>
    <source>
        <strain evidence="8 9">RIT293</strain>
    </source>
</reference>
<evidence type="ECO:0000259" key="7">
    <source>
        <dbReference type="PROSITE" id="PS51012"/>
    </source>
</evidence>
<dbReference type="PANTHER" id="PTHR43229">
    <property type="entry name" value="NODULATION PROTEIN J"/>
    <property type="match status" value="1"/>
</dbReference>
<name>A0A031FMB2_9MICO</name>
<keyword evidence="4 6" id="KW-0472">Membrane</keyword>
<dbReference type="GO" id="GO:0140359">
    <property type="term" value="F:ABC-type transporter activity"/>
    <property type="evidence" value="ECO:0007669"/>
    <property type="project" value="InterPro"/>
</dbReference>
<dbReference type="InterPro" id="IPR000412">
    <property type="entry name" value="ABC_2_transport"/>
</dbReference>
<dbReference type="RefSeq" id="WP_036313712.1">
    <property type="nucleotide sequence ID" value="NZ_JFYO01000011.1"/>
</dbReference>
<dbReference type="Pfam" id="PF01061">
    <property type="entry name" value="ABC2_membrane"/>
    <property type="match status" value="1"/>
</dbReference>
<evidence type="ECO:0000313" key="8">
    <source>
        <dbReference type="EMBL" id="EZP25341.1"/>
    </source>
</evidence>
<keyword evidence="6" id="KW-0813">Transport</keyword>
<dbReference type="PIRSF" id="PIRSF006648">
    <property type="entry name" value="DrrB"/>
    <property type="match status" value="1"/>
</dbReference>
<feature type="domain" description="ABC transmembrane type-2" evidence="7">
    <location>
        <begin position="20"/>
        <end position="290"/>
    </location>
</feature>
<dbReference type="PATRIC" id="fig|273677.3.peg.2767"/>
<proteinExistence type="inferred from homology"/>
<feature type="transmembrane region" description="Helical" evidence="6">
    <location>
        <begin position="150"/>
        <end position="172"/>
    </location>
</feature>
<organism evidence="8 9">
    <name type="scientific">Microbacterium oleivorans</name>
    <dbReference type="NCBI Taxonomy" id="273677"/>
    <lineage>
        <taxon>Bacteria</taxon>
        <taxon>Bacillati</taxon>
        <taxon>Actinomycetota</taxon>
        <taxon>Actinomycetes</taxon>
        <taxon>Micrococcales</taxon>
        <taxon>Microbacteriaceae</taxon>
        <taxon>Microbacterium</taxon>
    </lineage>
</organism>
<dbReference type="EMBL" id="JFYO01000011">
    <property type="protein sequence ID" value="EZP25341.1"/>
    <property type="molecule type" value="Genomic_DNA"/>
</dbReference>
<dbReference type="GO" id="GO:0043190">
    <property type="term" value="C:ATP-binding cassette (ABC) transporter complex"/>
    <property type="evidence" value="ECO:0007669"/>
    <property type="project" value="InterPro"/>
</dbReference>
<dbReference type="PANTHER" id="PTHR43229:SF2">
    <property type="entry name" value="NODULATION PROTEIN J"/>
    <property type="match status" value="1"/>
</dbReference>
<dbReference type="AlphaFoldDB" id="A0A031FMB2"/>
<dbReference type="Proteomes" id="UP000024001">
    <property type="component" value="Unassembled WGS sequence"/>
</dbReference>
<evidence type="ECO:0000256" key="6">
    <source>
        <dbReference type="RuleBase" id="RU361157"/>
    </source>
</evidence>
<dbReference type="InterPro" id="IPR013525">
    <property type="entry name" value="ABC2_TM"/>
</dbReference>
<dbReference type="OrthoDB" id="162334at2"/>
<accession>A0A031FMB2</accession>
<sequence>MRVVGAIVRRNLTLFFRDRMNVFFSLLSGLILFVLYTLFLSRLQVDGLGQTLPRASREDIEAFVDSWMLSGIVLLTTVTSGMGAVSVFVDDRATGRFADFLVAPIRRSQLVLGYLLSSVTVSIIMSGVIFFLTVLQLGLARGTWLSPVQILAAIGATVLCCVAFTALGAFGASFLKTTGAYSAFSTVVGTVLGFIAGSYIPVGSLPEGVASTINAFPFAQGAMLLRLPFTEDTLAALAGGDSEAVTDLREFYGVDLFVGSTAVPVWVAVSVLAAVAVVFSAISAARIRSLLR</sequence>
<comment type="similarity">
    <text evidence="6">Belongs to the ABC-2 integral membrane protein family.</text>
</comment>
<evidence type="ECO:0000313" key="9">
    <source>
        <dbReference type="Proteomes" id="UP000024001"/>
    </source>
</evidence>
<dbReference type="GO" id="GO:0046677">
    <property type="term" value="P:response to antibiotic"/>
    <property type="evidence" value="ECO:0007669"/>
    <property type="project" value="UniProtKB-KW"/>
</dbReference>
<dbReference type="InterPro" id="IPR047817">
    <property type="entry name" value="ABC2_TM_bact-type"/>
</dbReference>
<keyword evidence="6" id="KW-1003">Cell membrane</keyword>
<evidence type="ECO:0000256" key="2">
    <source>
        <dbReference type="ARBA" id="ARBA00022692"/>
    </source>
</evidence>